<evidence type="ECO:0000313" key="2">
    <source>
        <dbReference type="Proteomes" id="UP000324800"/>
    </source>
</evidence>
<feature type="non-terminal residue" evidence="1">
    <location>
        <position position="1"/>
    </location>
</feature>
<sequence length="192" mass="21213">ETTTRKNGSASSDKHSNGEDLFRQMAGFIGLDDDTVVNLIGSLSGETWRKRRAGLRLFSEYVEERVLKLEELLGKKSDIVLANALTWRAVNGGVQAKVELRKIITHAEIALGMFASKWQRVIGTGGNSCCEEFGIGKRWKCQIPNCVEYREIVQSYSGNWTRQGQNPHAIGNGVSGCILGLQNDRISGNEKV</sequence>
<accession>A0A5J4W8J5</accession>
<name>A0A5J4W8J5_9EUKA</name>
<proteinExistence type="predicted"/>
<organism evidence="1 2">
    <name type="scientific">Streblomastix strix</name>
    <dbReference type="NCBI Taxonomy" id="222440"/>
    <lineage>
        <taxon>Eukaryota</taxon>
        <taxon>Metamonada</taxon>
        <taxon>Preaxostyla</taxon>
        <taxon>Oxymonadida</taxon>
        <taxon>Streblomastigidae</taxon>
        <taxon>Streblomastix</taxon>
    </lineage>
</organism>
<reference evidence="1 2" key="1">
    <citation type="submission" date="2019-03" db="EMBL/GenBank/DDBJ databases">
        <title>Single cell metagenomics reveals metabolic interactions within the superorganism composed of flagellate Streblomastix strix and complex community of Bacteroidetes bacteria on its surface.</title>
        <authorList>
            <person name="Treitli S.C."/>
            <person name="Kolisko M."/>
            <person name="Husnik F."/>
            <person name="Keeling P."/>
            <person name="Hampl V."/>
        </authorList>
    </citation>
    <scope>NUCLEOTIDE SEQUENCE [LARGE SCALE GENOMIC DNA]</scope>
    <source>
        <strain evidence="1">ST1C</strain>
    </source>
</reference>
<dbReference type="EMBL" id="SNRW01002965">
    <property type="protein sequence ID" value="KAA6391180.1"/>
    <property type="molecule type" value="Genomic_DNA"/>
</dbReference>
<comment type="caution">
    <text evidence="1">The sequence shown here is derived from an EMBL/GenBank/DDBJ whole genome shotgun (WGS) entry which is preliminary data.</text>
</comment>
<protein>
    <submittedName>
        <fullName evidence="1">Uncharacterized protein</fullName>
    </submittedName>
</protein>
<evidence type="ECO:0000313" key="1">
    <source>
        <dbReference type="EMBL" id="KAA6391180.1"/>
    </source>
</evidence>
<dbReference type="Proteomes" id="UP000324800">
    <property type="component" value="Unassembled WGS sequence"/>
</dbReference>
<dbReference type="AlphaFoldDB" id="A0A5J4W8J5"/>
<gene>
    <name evidence="1" type="ORF">EZS28_013296</name>
</gene>